<dbReference type="OrthoDB" id="196547at2759"/>
<organism evidence="4">
    <name type="scientific">Naegleria gruberi</name>
    <name type="common">Amoeba</name>
    <dbReference type="NCBI Taxonomy" id="5762"/>
    <lineage>
        <taxon>Eukaryota</taxon>
        <taxon>Discoba</taxon>
        <taxon>Heterolobosea</taxon>
        <taxon>Tetramitia</taxon>
        <taxon>Eutetramitia</taxon>
        <taxon>Vahlkampfiidae</taxon>
        <taxon>Naegleria</taxon>
    </lineage>
</organism>
<dbReference type="VEuPathDB" id="AmoebaDB:NAEGRDRAFT_74859"/>
<keyword evidence="1" id="KW-0472">Membrane</keyword>
<proteinExistence type="predicted"/>
<gene>
    <name evidence="3" type="ORF">NAEGRDRAFT_74859</name>
</gene>
<dbReference type="Proteomes" id="UP000006671">
    <property type="component" value="Unassembled WGS sequence"/>
</dbReference>
<evidence type="ECO:0000313" key="4">
    <source>
        <dbReference type="Proteomes" id="UP000006671"/>
    </source>
</evidence>
<evidence type="ECO:0000259" key="2">
    <source>
        <dbReference type="PROSITE" id="PS50132"/>
    </source>
</evidence>
<accession>D2W0H3</accession>
<dbReference type="KEGG" id="ngr:NAEGRDRAFT_74859"/>
<protein>
    <recommendedName>
        <fullName evidence="2">RGS domain-containing protein</fullName>
    </recommendedName>
</protein>
<dbReference type="AlphaFoldDB" id="D2W0H3"/>
<evidence type="ECO:0000256" key="1">
    <source>
        <dbReference type="SAM" id="Phobius"/>
    </source>
</evidence>
<dbReference type="PROSITE" id="PS50132">
    <property type="entry name" value="RGS"/>
    <property type="match status" value="1"/>
</dbReference>
<dbReference type="EMBL" id="GG738918">
    <property type="protein sequence ID" value="EFC37478.1"/>
    <property type="molecule type" value="Genomic_DNA"/>
</dbReference>
<sequence length="676" mass="77645">MKDVCSLRVKNVIVLAVLFLVVMTLFMAVLLGVLLSSFEYAERSDISETTTRVTRAIMDDFKNQMDILLTYSNWDSSYYLMKTYSVDQMNKRLNVSYGNIDHVEELTGANFIGYYFLNGTVAGKVGYDFESRMAVPMPTEMYQLPSFLMENIQILSTMNIGYWTLKDGTLFLVMAAPVQCSGCGFTDTPGIMMWARYIRSVYVSQVSNRAQVCITMYNLQSGKELDSEFTAVWNQIKSKPYIYPNSSSIISEWKNTDPTLIRMGNVAESAKNQRICFGNDSSSTGERIITYQTYQDIYGQPSFVLRTDFSRSVRELGLQSFGWSYGFTCLVVILSSLIIFVLNEVIVVTPLVNLGYHLRKIMKNTENLADSTIPVKGITEISTLTQRINTMLRVVAASSEQIAKRGNLLEQLLEKASLEEQKTRILLNSISDMVLAVDRKTANVTMANTAFFNKTRYSQKDLGSISRYLKEFSQESELLSKINQLVQSSRDSWETHLTKPTSEKIPVKISAKLIQFPNSEKSECESLRDTYLLVCKDLSEEKKLKEKKQQNQQLLESIKLIMEFDKMFNNTQLRQEFKKQCEKERSVENFLFLETVEQYRRIPNAQDRVEKQQQVLKQFIDPSGDNHLNISGQVLQQSKVEIENGLGRYDALDKLETFVRDMVINDTWFRYCQQRK</sequence>
<keyword evidence="4" id="KW-1185">Reference proteome</keyword>
<dbReference type="InterPro" id="IPR036305">
    <property type="entry name" value="RGS_sf"/>
</dbReference>
<name>D2W0H3_NAEGR</name>
<dbReference type="InterPro" id="IPR044926">
    <property type="entry name" value="RGS_subdomain_2"/>
</dbReference>
<dbReference type="GeneID" id="8861032"/>
<reference evidence="3 4" key="1">
    <citation type="journal article" date="2010" name="Cell">
        <title>The genome of Naegleria gruberi illuminates early eukaryotic versatility.</title>
        <authorList>
            <person name="Fritz-Laylin L.K."/>
            <person name="Prochnik S.E."/>
            <person name="Ginger M.L."/>
            <person name="Dacks J.B."/>
            <person name="Carpenter M.L."/>
            <person name="Field M.C."/>
            <person name="Kuo A."/>
            <person name="Paredez A."/>
            <person name="Chapman J."/>
            <person name="Pham J."/>
            <person name="Shu S."/>
            <person name="Neupane R."/>
            <person name="Cipriano M."/>
            <person name="Mancuso J."/>
            <person name="Tu H."/>
            <person name="Salamov A."/>
            <person name="Lindquist E."/>
            <person name="Shapiro H."/>
            <person name="Lucas S."/>
            <person name="Grigoriev I.V."/>
            <person name="Cande W.Z."/>
            <person name="Fulton C."/>
            <person name="Rokhsar D.S."/>
            <person name="Dawson S.C."/>
        </authorList>
    </citation>
    <scope>NUCLEOTIDE SEQUENCE [LARGE SCALE GENOMIC DNA]</scope>
    <source>
        <strain evidence="3 4">NEG-M</strain>
    </source>
</reference>
<dbReference type="InterPro" id="IPR007892">
    <property type="entry name" value="CHASE4"/>
</dbReference>
<dbReference type="Pfam" id="PF00615">
    <property type="entry name" value="RGS"/>
    <property type="match status" value="1"/>
</dbReference>
<feature type="transmembrane region" description="Helical" evidence="1">
    <location>
        <begin position="12"/>
        <end position="35"/>
    </location>
</feature>
<evidence type="ECO:0000313" key="3">
    <source>
        <dbReference type="EMBL" id="EFC37478.1"/>
    </source>
</evidence>
<dbReference type="InterPro" id="IPR016137">
    <property type="entry name" value="RGS"/>
</dbReference>
<dbReference type="Gene3D" id="3.30.450.20">
    <property type="entry name" value="PAS domain"/>
    <property type="match status" value="1"/>
</dbReference>
<keyword evidence="1" id="KW-1133">Transmembrane helix</keyword>
<dbReference type="Pfam" id="PF05228">
    <property type="entry name" value="CHASE4"/>
    <property type="match status" value="1"/>
</dbReference>
<keyword evidence="1" id="KW-0812">Transmembrane</keyword>
<dbReference type="RefSeq" id="XP_002670222.1">
    <property type="nucleotide sequence ID" value="XM_002670176.1"/>
</dbReference>
<dbReference type="SUPFAM" id="SSF48097">
    <property type="entry name" value="Regulator of G-protein signaling, RGS"/>
    <property type="match status" value="1"/>
</dbReference>
<dbReference type="InParanoid" id="D2W0H3"/>
<feature type="domain" description="RGS" evidence="2">
    <location>
        <begin position="563"/>
        <end position="676"/>
    </location>
</feature>
<dbReference type="Gene3D" id="1.10.167.10">
    <property type="entry name" value="Regulator of G-protein Signalling 4, domain 2"/>
    <property type="match status" value="1"/>
</dbReference>